<keyword evidence="3" id="KW-1185">Reference proteome</keyword>
<evidence type="ECO:0000256" key="1">
    <source>
        <dbReference type="SAM" id="MobiDB-lite"/>
    </source>
</evidence>
<dbReference type="SUPFAM" id="SSF47576">
    <property type="entry name" value="Calponin-homology domain, CH-domain"/>
    <property type="match status" value="1"/>
</dbReference>
<accession>A0AAN9B5X1</accession>
<evidence type="ECO:0000313" key="3">
    <source>
        <dbReference type="Proteomes" id="UP001374579"/>
    </source>
</evidence>
<reference evidence="2 3" key="1">
    <citation type="submission" date="2024-02" db="EMBL/GenBank/DDBJ databases">
        <title>Chromosome-scale genome assembly of the rough periwinkle Littorina saxatilis.</title>
        <authorList>
            <person name="De Jode A."/>
            <person name="Faria R."/>
            <person name="Formenti G."/>
            <person name="Sims Y."/>
            <person name="Smith T.P."/>
            <person name="Tracey A."/>
            <person name="Wood J.M.D."/>
            <person name="Zagrodzka Z.B."/>
            <person name="Johannesson K."/>
            <person name="Butlin R.K."/>
            <person name="Leder E.H."/>
        </authorList>
    </citation>
    <scope>NUCLEOTIDE SEQUENCE [LARGE SCALE GENOMIC DNA]</scope>
    <source>
        <strain evidence="2">Snail1</strain>
        <tissue evidence="2">Muscle</tissue>
    </source>
</reference>
<feature type="region of interest" description="Disordered" evidence="1">
    <location>
        <begin position="100"/>
        <end position="131"/>
    </location>
</feature>
<evidence type="ECO:0000313" key="2">
    <source>
        <dbReference type="EMBL" id="KAK7099743.1"/>
    </source>
</evidence>
<protein>
    <recommendedName>
        <fullName evidence="4">Calponin-homology (CH) domain-containing protein</fullName>
    </recommendedName>
</protein>
<dbReference type="InterPro" id="IPR001589">
    <property type="entry name" value="Actinin_actin-bd_CS"/>
</dbReference>
<dbReference type="Proteomes" id="UP001374579">
    <property type="component" value="Unassembled WGS sequence"/>
</dbReference>
<proteinExistence type="predicted"/>
<dbReference type="PROSITE" id="PS00019">
    <property type="entry name" value="ACTININ_1"/>
    <property type="match status" value="1"/>
</dbReference>
<dbReference type="Gene3D" id="1.10.418.10">
    <property type="entry name" value="Calponin-like domain"/>
    <property type="match status" value="1"/>
</dbReference>
<dbReference type="EMBL" id="JBAMIC010000011">
    <property type="protein sequence ID" value="KAK7099743.1"/>
    <property type="molecule type" value="Genomic_DNA"/>
</dbReference>
<sequence length="151" mass="17178">MEYPEWVTQTGTPLGTPRALDDHSPKSPMLHYEEARLRDTDERDAVQKKTFTKWINKHLLKVGQWFITLTPCPTCCPPPPPKPAIFSSYYPPLVFERTQVVKDQEPTKASQGPRANESQSRTKSQRKPVPQPPCLMGVLTCDTDVIQTFNL</sequence>
<organism evidence="2 3">
    <name type="scientific">Littorina saxatilis</name>
    <dbReference type="NCBI Taxonomy" id="31220"/>
    <lineage>
        <taxon>Eukaryota</taxon>
        <taxon>Metazoa</taxon>
        <taxon>Spiralia</taxon>
        <taxon>Lophotrochozoa</taxon>
        <taxon>Mollusca</taxon>
        <taxon>Gastropoda</taxon>
        <taxon>Caenogastropoda</taxon>
        <taxon>Littorinimorpha</taxon>
        <taxon>Littorinoidea</taxon>
        <taxon>Littorinidae</taxon>
        <taxon>Littorina</taxon>
    </lineage>
</organism>
<feature type="region of interest" description="Disordered" evidence="1">
    <location>
        <begin position="1"/>
        <end position="25"/>
    </location>
</feature>
<dbReference type="AlphaFoldDB" id="A0AAN9B5X1"/>
<evidence type="ECO:0008006" key="4">
    <source>
        <dbReference type="Google" id="ProtNLM"/>
    </source>
</evidence>
<dbReference type="InterPro" id="IPR036872">
    <property type="entry name" value="CH_dom_sf"/>
</dbReference>
<name>A0AAN9B5X1_9CAEN</name>
<comment type="caution">
    <text evidence="2">The sequence shown here is derived from an EMBL/GenBank/DDBJ whole genome shotgun (WGS) entry which is preliminary data.</text>
</comment>
<gene>
    <name evidence="2" type="ORF">V1264_022801</name>
</gene>